<keyword evidence="2" id="KW-1185">Reference proteome</keyword>
<dbReference type="Gene3D" id="3.30.530.20">
    <property type="match status" value="1"/>
</dbReference>
<evidence type="ECO:0000313" key="2">
    <source>
        <dbReference type="Proteomes" id="UP001500013"/>
    </source>
</evidence>
<accession>A0ABN2RE47</accession>
<organism evidence="1 2">
    <name type="scientific">Terrabacter lapilli</name>
    <dbReference type="NCBI Taxonomy" id="436231"/>
    <lineage>
        <taxon>Bacteria</taxon>
        <taxon>Bacillati</taxon>
        <taxon>Actinomycetota</taxon>
        <taxon>Actinomycetes</taxon>
        <taxon>Micrococcales</taxon>
        <taxon>Intrasporangiaceae</taxon>
        <taxon>Terrabacter</taxon>
    </lineage>
</organism>
<proteinExistence type="predicted"/>
<dbReference type="EMBL" id="BAAAPU010000003">
    <property type="protein sequence ID" value="GAA1967681.1"/>
    <property type="molecule type" value="Genomic_DNA"/>
</dbReference>
<dbReference type="Proteomes" id="UP001500013">
    <property type="component" value="Unassembled WGS sequence"/>
</dbReference>
<protein>
    <recommendedName>
        <fullName evidence="3">Carbon monoxide dehydrogenase subunit G</fullName>
    </recommendedName>
</protein>
<dbReference type="InterPro" id="IPR023393">
    <property type="entry name" value="START-like_dom_sf"/>
</dbReference>
<evidence type="ECO:0008006" key="3">
    <source>
        <dbReference type="Google" id="ProtNLM"/>
    </source>
</evidence>
<name>A0ABN2RE47_9MICO</name>
<dbReference type="Pfam" id="PF10698">
    <property type="entry name" value="DUF2505"/>
    <property type="match status" value="1"/>
</dbReference>
<dbReference type="InterPro" id="IPR019639">
    <property type="entry name" value="DUF2505"/>
</dbReference>
<gene>
    <name evidence="1" type="ORF">GCM10009817_04480</name>
</gene>
<sequence>MSAMKISETMTYAAPPTTVYAMITDPAFQERKCIEAGAKKHEVAVTPAGEGARVVTRRDLPADGLPDFAKSIVGPTLSVTETYEWGAAAADGARSGTLTVEVAGAPVAMRSKIQLAPTSGGTQISVEGDLKASIPLFGSKVEKAAAPAVVDAIRAERRTGTEWIAEHA</sequence>
<evidence type="ECO:0000313" key="1">
    <source>
        <dbReference type="EMBL" id="GAA1967681.1"/>
    </source>
</evidence>
<comment type="caution">
    <text evidence="1">The sequence shown here is derived from an EMBL/GenBank/DDBJ whole genome shotgun (WGS) entry which is preliminary data.</text>
</comment>
<dbReference type="SUPFAM" id="SSF55961">
    <property type="entry name" value="Bet v1-like"/>
    <property type="match status" value="1"/>
</dbReference>
<reference evidence="1 2" key="1">
    <citation type="journal article" date="2019" name="Int. J. Syst. Evol. Microbiol.">
        <title>The Global Catalogue of Microorganisms (GCM) 10K type strain sequencing project: providing services to taxonomists for standard genome sequencing and annotation.</title>
        <authorList>
            <consortium name="The Broad Institute Genomics Platform"/>
            <consortium name="The Broad Institute Genome Sequencing Center for Infectious Disease"/>
            <person name="Wu L."/>
            <person name="Ma J."/>
        </authorList>
    </citation>
    <scope>NUCLEOTIDE SEQUENCE [LARGE SCALE GENOMIC DNA]</scope>
    <source>
        <strain evidence="1 2">JCM 15628</strain>
    </source>
</reference>